<dbReference type="KEGG" id="anr:Ana3638_07580"/>
<dbReference type="PRINTS" id="PR00039">
    <property type="entry name" value="HTHLYSR"/>
</dbReference>
<reference evidence="6 7" key="1">
    <citation type="submission" date="2020-01" db="EMBL/GenBank/DDBJ databases">
        <title>Genome analysis of Anaerocolumna sp. CBA3638.</title>
        <authorList>
            <person name="Kim J."/>
            <person name="Roh S.W."/>
        </authorList>
    </citation>
    <scope>NUCLEOTIDE SEQUENCE [LARGE SCALE GENOMIC DNA]</scope>
    <source>
        <strain evidence="6 7">CBA3638</strain>
    </source>
</reference>
<dbReference type="PROSITE" id="PS50931">
    <property type="entry name" value="HTH_LYSR"/>
    <property type="match status" value="1"/>
</dbReference>
<dbReference type="GO" id="GO:0000976">
    <property type="term" value="F:transcription cis-regulatory region binding"/>
    <property type="evidence" value="ECO:0007669"/>
    <property type="project" value="TreeGrafter"/>
</dbReference>
<dbReference type="AlphaFoldDB" id="A0A6P1TL58"/>
<dbReference type="EMBL" id="CP048000">
    <property type="protein sequence ID" value="QHQ60646.1"/>
    <property type="molecule type" value="Genomic_DNA"/>
</dbReference>
<protein>
    <submittedName>
        <fullName evidence="6">LysR family transcriptional regulator</fullName>
    </submittedName>
</protein>
<evidence type="ECO:0000313" key="7">
    <source>
        <dbReference type="Proteomes" id="UP000464314"/>
    </source>
</evidence>
<evidence type="ECO:0000256" key="2">
    <source>
        <dbReference type="ARBA" id="ARBA00023015"/>
    </source>
</evidence>
<keyword evidence="2" id="KW-0805">Transcription regulation</keyword>
<dbReference type="Pfam" id="PF00126">
    <property type="entry name" value="HTH_1"/>
    <property type="match status" value="1"/>
</dbReference>
<dbReference type="SUPFAM" id="SSF46785">
    <property type="entry name" value="Winged helix' DNA-binding domain"/>
    <property type="match status" value="1"/>
</dbReference>
<dbReference type="SUPFAM" id="SSF53850">
    <property type="entry name" value="Periplasmic binding protein-like II"/>
    <property type="match status" value="1"/>
</dbReference>
<dbReference type="Gene3D" id="3.40.190.290">
    <property type="match status" value="1"/>
</dbReference>
<feature type="domain" description="HTH lysR-type" evidence="5">
    <location>
        <begin position="1"/>
        <end position="58"/>
    </location>
</feature>
<keyword evidence="7" id="KW-1185">Reference proteome</keyword>
<dbReference type="InterPro" id="IPR036388">
    <property type="entry name" value="WH-like_DNA-bd_sf"/>
</dbReference>
<evidence type="ECO:0000259" key="5">
    <source>
        <dbReference type="PROSITE" id="PS50931"/>
    </source>
</evidence>
<dbReference type="InterPro" id="IPR005119">
    <property type="entry name" value="LysR_subst-bd"/>
</dbReference>
<evidence type="ECO:0000256" key="3">
    <source>
        <dbReference type="ARBA" id="ARBA00023125"/>
    </source>
</evidence>
<evidence type="ECO:0000256" key="1">
    <source>
        <dbReference type="ARBA" id="ARBA00009437"/>
    </source>
</evidence>
<keyword evidence="3" id="KW-0238">DNA-binding</keyword>
<dbReference type="PANTHER" id="PTHR30126:SF40">
    <property type="entry name" value="HTH-TYPE TRANSCRIPTIONAL REGULATOR GLTR"/>
    <property type="match status" value="1"/>
</dbReference>
<organism evidence="6 7">
    <name type="scientific">Anaerocolumna sedimenticola</name>
    <dbReference type="NCBI Taxonomy" id="2696063"/>
    <lineage>
        <taxon>Bacteria</taxon>
        <taxon>Bacillati</taxon>
        <taxon>Bacillota</taxon>
        <taxon>Clostridia</taxon>
        <taxon>Lachnospirales</taxon>
        <taxon>Lachnospiraceae</taxon>
        <taxon>Anaerocolumna</taxon>
    </lineage>
</organism>
<evidence type="ECO:0000313" key="6">
    <source>
        <dbReference type="EMBL" id="QHQ60646.1"/>
    </source>
</evidence>
<dbReference type="GO" id="GO:0003700">
    <property type="term" value="F:DNA-binding transcription factor activity"/>
    <property type="evidence" value="ECO:0007669"/>
    <property type="project" value="InterPro"/>
</dbReference>
<gene>
    <name evidence="6" type="ORF">Ana3638_07580</name>
</gene>
<dbReference type="InterPro" id="IPR036390">
    <property type="entry name" value="WH_DNA-bd_sf"/>
</dbReference>
<dbReference type="Gene3D" id="1.10.10.10">
    <property type="entry name" value="Winged helix-like DNA-binding domain superfamily/Winged helix DNA-binding domain"/>
    <property type="match status" value="1"/>
</dbReference>
<name>A0A6P1TL58_9FIRM</name>
<dbReference type="InterPro" id="IPR000847">
    <property type="entry name" value="LysR_HTH_N"/>
</dbReference>
<dbReference type="RefSeq" id="WP_161837480.1">
    <property type="nucleotide sequence ID" value="NZ_CP048000.1"/>
</dbReference>
<evidence type="ECO:0000256" key="4">
    <source>
        <dbReference type="ARBA" id="ARBA00023163"/>
    </source>
</evidence>
<dbReference type="Proteomes" id="UP000464314">
    <property type="component" value="Chromosome"/>
</dbReference>
<sequence length="299" mass="34126">MTVRHMKIFIQVYRTQNITRAGELLHMTQPAVTRAIHEIENYYGVCLFERINKRLFVTEIGKQLYAQSLHIVDAFDMLETGLRNWDTFGVLRIGASITLGNFLLPELVSQFQKEHTNIKIQATIANGTNLQKALLDNQLDIALIEGGVWEEELHTEAFDRDRLVLILPPGHKLMSKEKIELIDLLTYPFLLREKDSNGRAFLDNIFSLRGITLNPIWESASTQAIVKAVSLGLGISFLPEQLIYQDIVNGVISTREITDVDLTRQHYLVWHKNKYLTNTMISFISLCKSVHPANALPIE</sequence>
<keyword evidence="4" id="KW-0804">Transcription</keyword>
<accession>A0A6P1TL58</accession>
<proteinExistence type="inferred from homology"/>
<dbReference type="PANTHER" id="PTHR30126">
    <property type="entry name" value="HTH-TYPE TRANSCRIPTIONAL REGULATOR"/>
    <property type="match status" value="1"/>
</dbReference>
<comment type="similarity">
    <text evidence="1">Belongs to the LysR transcriptional regulatory family.</text>
</comment>
<dbReference type="Pfam" id="PF03466">
    <property type="entry name" value="LysR_substrate"/>
    <property type="match status" value="1"/>
</dbReference>